<reference evidence="5 6" key="1">
    <citation type="submission" date="2018-03" db="EMBL/GenBank/DDBJ databases">
        <title>Genomic Encyclopedia of Archaeal and Bacterial Type Strains, Phase II (KMG-II): from individual species to whole genera.</title>
        <authorList>
            <person name="Goeker M."/>
        </authorList>
    </citation>
    <scope>NUCLEOTIDE SEQUENCE [LARGE SCALE GENOMIC DNA]</scope>
    <source>
        <strain evidence="5 6">DSM 27267</strain>
    </source>
</reference>
<dbReference type="Proteomes" id="UP000240621">
    <property type="component" value="Unassembled WGS sequence"/>
</dbReference>
<gene>
    <name evidence="4" type="primary">yfmJ</name>
    <name evidence="5" type="ORF">CLV93_101337</name>
    <name evidence="4" type="ORF">JCM18694_02460</name>
</gene>
<dbReference type="InterPro" id="IPR041694">
    <property type="entry name" value="ADH_N_2"/>
</dbReference>
<feature type="transmembrane region" description="Helical" evidence="2">
    <location>
        <begin position="119"/>
        <end position="137"/>
    </location>
</feature>
<dbReference type="SMART" id="SM00829">
    <property type="entry name" value="PKS_ER"/>
    <property type="match status" value="1"/>
</dbReference>
<dbReference type="EMBL" id="BLAU01000001">
    <property type="protein sequence ID" value="GET20000.1"/>
    <property type="molecule type" value="Genomic_DNA"/>
</dbReference>
<dbReference type="PANTHER" id="PTHR43205">
    <property type="entry name" value="PROSTAGLANDIN REDUCTASE"/>
    <property type="match status" value="1"/>
</dbReference>
<dbReference type="RefSeq" id="WP_106540431.1">
    <property type="nucleotide sequence ID" value="NZ_BLAU01000001.1"/>
</dbReference>
<proteinExistence type="predicted"/>
<organism evidence="5 6">
    <name type="scientific">Prolixibacter denitrificans</name>
    <dbReference type="NCBI Taxonomy" id="1541063"/>
    <lineage>
        <taxon>Bacteria</taxon>
        <taxon>Pseudomonadati</taxon>
        <taxon>Bacteroidota</taxon>
        <taxon>Bacteroidia</taxon>
        <taxon>Marinilabiliales</taxon>
        <taxon>Prolixibacteraceae</taxon>
        <taxon>Prolixibacter</taxon>
    </lineage>
</organism>
<dbReference type="Proteomes" id="UP000396862">
    <property type="component" value="Unassembled WGS sequence"/>
</dbReference>
<dbReference type="InterPro" id="IPR011032">
    <property type="entry name" value="GroES-like_sf"/>
</dbReference>
<dbReference type="InterPro" id="IPR013149">
    <property type="entry name" value="ADH-like_C"/>
</dbReference>
<dbReference type="SUPFAM" id="SSF50129">
    <property type="entry name" value="GroES-like"/>
    <property type="match status" value="2"/>
</dbReference>
<keyword evidence="2" id="KW-0472">Membrane</keyword>
<dbReference type="InterPro" id="IPR036291">
    <property type="entry name" value="NAD(P)-bd_dom_sf"/>
</dbReference>
<keyword evidence="1" id="KW-0560">Oxidoreductase</keyword>
<evidence type="ECO:0000256" key="2">
    <source>
        <dbReference type="SAM" id="Phobius"/>
    </source>
</evidence>
<keyword evidence="2" id="KW-1133">Transmembrane helix</keyword>
<comment type="caution">
    <text evidence="5">The sequence shown here is derived from an EMBL/GenBank/DDBJ whole genome shotgun (WGS) entry which is preliminary data.</text>
</comment>
<keyword evidence="2" id="KW-0812">Transmembrane</keyword>
<protein>
    <submittedName>
        <fullName evidence="4">NADP-dependent oxidoreductase YfmJ</fullName>
    </submittedName>
</protein>
<evidence type="ECO:0000313" key="7">
    <source>
        <dbReference type="Proteomes" id="UP000396862"/>
    </source>
</evidence>
<dbReference type="FunFam" id="3.40.50.720:FF:000121">
    <property type="entry name" value="Prostaglandin reductase 2"/>
    <property type="match status" value="1"/>
</dbReference>
<feature type="domain" description="Enoyl reductase (ER)" evidence="3">
    <location>
        <begin position="18"/>
        <end position="331"/>
    </location>
</feature>
<dbReference type="CDD" id="cd05288">
    <property type="entry name" value="PGDH"/>
    <property type="match status" value="1"/>
</dbReference>
<dbReference type="InterPro" id="IPR045010">
    <property type="entry name" value="MDR_fam"/>
</dbReference>
<evidence type="ECO:0000259" key="3">
    <source>
        <dbReference type="SMART" id="SM00829"/>
    </source>
</evidence>
<dbReference type="SUPFAM" id="SSF51735">
    <property type="entry name" value="NAD(P)-binding Rossmann-fold domains"/>
    <property type="match status" value="1"/>
</dbReference>
<dbReference type="PANTHER" id="PTHR43205:SF7">
    <property type="entry name" value="PROSTAGLANDIN REDUCTASE 1"/>
    <property type="match status" value="1"/>
</dbReference>
<accession>A0A2P8CK95</accession>
<reference evidence="4 7" key="2">
    <citation type="submission" date="2019-10" db="EMBL/GenBank/DDBJ databases">
        <title>Prolixibacter strains distinguished by the presence of nitrate reductase genes were adept at nitrate-dependent anaerobic corrosion of metallic iron and carbon steel.</title>
        <authorList>
            <person name="Iino T."/>
            <person name="Shono N."/>
            <person name="Ito K."/>
            <person name="Nakamura R."/>
            <person name="Sueoka K."/>
            <person name="Harayama S."/>
            <person name="Ohkuma M."/>
        </authorList>
    </citation>
    <scope>NUCLEOTIDE SEQUENCE [LARGE SCALE GENOMIC DNA]</scope>
    <source>
        <strain evidence="4 7">MIC1-1</strain>
    </source>
</reference>
<dbReference type="Gene3D" id="3.40.50.720">
    <property type="entry name" value="NAD(P)-binding Rossmann-like Domain"/>
    <property type="match status" value="1"/>
</dbReference>
<dbReference type="GO" id="GO:0016628">
    <property type="term" value="F:oxidoreductase activity, acting on the CH-CH group of donors, NAD or NADP as acceptor"/>
    <property type="evidence" value="ECO:0007669"/>
    <property type="project" value="InterPro"/>
</dbReference>
<sequence length="334" mass="36373">MQNRQIILKSRPVGRPTGDNFELKEIEVPTPAEGEILVKSLYISVDPYMRGRMSDAKSYVEPFKVGEPINGGAVAEVVESRHAGFSKGDVVVGRPLAWQELQVVPAETVNKIDKNAAPLSYYLGILGMTGMTAYFGLLDIGKPQKGETVVVSGAAGAVGTAVGQIAQIQGCRVVGIAGSDEKLRYLKDELHFDEVINYHEEKEMEKAIADACPDGVDVYFDNVGGEISDAVMANINKFARIPICGQISLYNATSVPTGPRIQPIILKKSALMQGFIISNYLDRFPEGITQLTEWVKEGKLKHRETVVKGFEKLPEAFIGLFDGVNTGKLIVETK</sequence>
<dbReference type="AlphaFoldDB" id="A0A2P8CK95"/>
<name>A0A2P8CK95_9BACT</name>
<dbReference type="EMBL" id="PYGC01000001">
    <property type="protein sequence ID" value="PSK85381.1"/>
    <property type="molecule type" value="Genomic_DNA"/>
</dbReference>
<dbReference type="OrthoDB" id="9805663at2"/>
<dbReference type="Pfam" id="PF16884">
    <property type="entry name" value="ADH_N_2"/>
    <property type="match status" value="1"/>
</dbReference>
<evidence type="ECO:0000313" key="5">
    <source>
        <dbReference type="EMBL" id="PSK85381.1"/>
    </source>
</evidence>
<keyword evidence="7" id="KW-1185">Reference proteome</keyword>
<dbReference type="InterPro" id="IPR020843">
    <property type="entry name" value="ER"/>
</dbReference>
<evidence type="ECO:0000256" key="1">
    <source>
        <dbReference type="ARBA" id="ARBA00023002"/>
    </source>
</evidence>
<dbReference type="Gene3D" id="3.90.180.10">
    <property type="entry name" value="Medium-chain alcohol dehydrogenases, catalytic domain"/>
    <property type="match status" value="1"/>
</dbReference>
<evidence type="ECO:0000313" key="6">
    <source>
        <dbReference type="Proteomes" id="UP000240621"/>
    </source>
</evidence>
<dbReference type="Pfam" id="PF00107">
    <property type="entry name" value="ADH_zinc_N"/>
    <property type="match status" value="1"/>
</dbReference>
<evidence type="ECO:0000313" key="4">
    <source>
        <dbReference type="EMBL" id="GET20000.1"/>
    </source>
</evidence>